<proteinExistence type="predicted"/>
<dbReference type="Proteomes" id="UP000479710">
    <property type="component" value="Unassembled WGS sequence"/>
</dbReference>
<evidence type="ECO:0000313" key="2">
    <source>
        <dbReference type="Proteomes" id="UP000479710"/>
    </source>
</evidence>
<gene>
    <name evidence="1" type="ORF">E2562_030047</name>
</gene>
<accession>A0A6G1CJE8</accession>
<sequence length="69" mass="8295">MKDQLESLISELEEKGFFDVDNDHIDWVVIEVCDGLTAYLPQFWRDTRFYEHRSLNKKEDQVPIPNAFY</sequence>
<dbReference type="EMBL" id="SPHZ02000009">
    <property type="protein sequence ID" value="KAF0900279.1"/>
    <property type="molecule type" value="Genomic_DNA"/>
</dbReference>
<comment type="caution">
    <text evidence="1">The sequence shown here is derived from an EMBL/GenBank/DDBJ whole genome shotgun (WGS) entry which is preliminary data.</text>
</comment>
<dbReference type="AlphaFoldDB" id="A0A6G1CJE8"/>
<organism evidence="1 2">
    <name type="scientific">Oryza meyeriana var. granulata</name>
    <dbReference type="NCBI Taxonomy" id="110450"/>
    <lineage>
        <taxon>Eukaryota</taxon>
        <taxon>Viridiplantae</taxon>
        <taxon>Streptophyta</taxon>
        <taxon>Embryophyta</taxon>
        <taxon>Tracheophyta</taxon>
        <taxon>Spermatophyta</taxon>
        <taxon>Magnoliopsida</taxon>
        <taxon>Liliopsida</taxon>
        <taxon>Poales</taxon>
        <taxon>Poaceae</taxon>
        <taxon>BOP clade</taxon>
        <taxon>Oryzoideae</taxon>
        <taxon>Oryzeae</taxon>
        <taxon>Oryzinae</taxon>
        <taxon>Oryza</taxon>
        <taxon>Oryza meyeriana</taxon>
    </lineage>
</organism>
<keyword evidence="2" id="KW-1185">Reference proteome</keyword>
<reference evidence="1 2" key="1">
    <citation type="submission" date="2019-11" db="EMBL/GenBank/DDBJ databases">
        <title>Whole genome sequence of Oryza granulata.</title>
        <authorList>
            <person name="Li W."/>
        </authorList>
    </citation>
    <scope>NUCLEOTIDE SEQUENCE [LARGE SCALE GENOMIC DNA]</scope>
    <source>
        <strain evidence="2">cv. Menghai</strain>
        <tissue evidence="1">Leaf</tissue>
    </source>
</reference>
<protein>
    <submittedName>
        <fullName evidence="1">Uncharacterized protein</fullName>
    </submittedName>
</protein>
<name>A0A6G1CJE8_9ORYZ</name>
<evidence type="ECO:0000313" key="1">
    <source>
        <dbReference type="EMBL" id="KAF0900279.1"/>
    </source>
</evidence>